<feature type="compositionally biased region" description="Polar residues" evidence="1">
    <location>
        <begin position="255"/>
        <end position="269"/>
    </location>
</feature>
<feature type="region of interest" description="Disordered" evidence="1">
    <location>
        <begin position="107"/>
        <end position="155"/>
    </location>
</feature>
<name>A0A543AXA7_9ACTN</name>
<accession>A0A543AXA7</accession>
<comment type="caution">
    <text evidence="2">The sequence shown here is derived from an EMBL/GenBank/DDBJ whole genome shotgun (WGS) entry which is preliminary data.</text>
</comment>
<feature type="compositionally biased region" description="Low complexity" evidence="1">
    <location>
        <begin position="113"/>
        <end position="123"/>
    </location>
</feature>
<dbReference type="Proteomes" id="UP000317043">
    <property type="component" value="Unassembled WGS sequence"/>
</dbReference>
<organism evidence="2 3">
    <name type="scientific">Stackebrandtia endophytica</name>
    <dbReference type="NCBI Taxonomy" id="1496996"/>
    <lineage>
        <taxon>Bacteria</taxon>
        <taxon>Bacillati</taxon>
        <taxon>Actinomycetota</taxon>
        <taxon>Actinomycetes</taxon>
        <taxon>Glycomycetales</taxon>
        <taxon>Glycomycetaceae</taxon>
        <taxon>Stackebrandtia</taxon>
    </lineage>
</organism>
<dbReference type="InParanoid" id="A0A543AXA7"/>
<dbReference type="EMBL" id="VFOW01000001">
    <property type="protein sequence ID" value="TQL77197.1"/>
    <property type="molecule type" value="Genomic_DNA"/>
</dbReference>
<proteinExistence type="predicted"/>
<evidence type="ECO:0000256" key="1">
    <source>
        <dbReference type="SAM" id="MobiDB-lite"/>
    </source>
</evidence>
<evidence type="ECO:0000313" key="2">
    <source>
        <dbReference type="EMBL" id="TQL77197.1"/>
    </source>
</evidence>
<keyword evidence="3" id="KW-1185">Reference proteome</keyword>
<feature type="region of interest" description="Disordered" evidence="1">
    <location>
        <begin position="251"/>
        <end position="302"/>
    </location>
</feature>
<feature type="region of interest" description="Disordered" evidence="1">
    <location>
        <begin position="52"/>
        <end position="74"/>
    </location>
</feature>
<sequence>MKVLGRWGRDSRRVARSWALPLVRVVLLAGVAGAAWLAGVAAAHADPIAGPAQDSENVSGFVPASTSNTGTAAAAPEQAALAPVNQLESATASVLDVPGTLLTTISGNDADKATSTATTSADAVARDTDDGEPLNPTANELSAPVDNSNVTSQGPVGTLLSAAQPVTDSLERIARPITAPLTTVGPANGRLDSTGGPLTTLIGLTRPVAAAADQVGTLLTPAAPATSGMFGLPVPTGPAGFHPARQHTVDRDASVRNSGPNASAEQFTAGTDGIDSEQPNWTGGADRRDRSSGPFRVLGQPDPGIATTGGASTGGFPTGCSPYDSGAGRCTFVHTDRNAQVSRVTPRTATFGQLPDHVEDPAVSPD</sequence>
<evidence type="ECO:0000313" key="3">
    <source>
        <dbReference type="Proteomes" id="UP000317043"/>
    </source>
</evidence>
<dbReference type="AlphaFoldDB" id="A0A543AXA7"/>
<reference evidence="2 3" key="1">
    <citation type="submission" date="2019-06" db="EMBL/GenBank/DDBJ databases">
        <title>Sequencing the genomes of 1000 actinobacteria strains.</title>
        <authorList>
            <person name="Klenk H.-P."/>
        </authorList>
    </citation>
    <scope>NUCLEOTIDE SEQUENCE [LARGE SCALE GENOMIC DNA]</scope>
    <source>
        <strain evidence="2 3">DSM 45928</strain>
    </source>
</reference>
<protein>
    <submittedName>
        <fullName evidence="2">Uncharacterized protein</fullName>
    </submittedName>
</protein>
<feature type="compositionally biased region" description="Polar residues" evidence="1">
    <location>
        <begin position="136"/>
        <end position="155"/>
    </location>
</feature>
<feature type="compositionally biased region" description="Low complexity" evidence="1">
    <location>
        <begin position="64"/>
        <end position="74"/>
    </location>
</feature>
<gene>
    <name evidence="2" type="ORF">FB566_2748</name>
</gene>